<sequence>MTSPITVAIPVDILQWILSIGDTARLNDKQQKDVENWLNGTSQPTVTKVQELGEKLRVPFGYFFLPHPIDDTPAVFGKRTVGSTNNQAKPSRDLIDTVNEMLALQDWAHEDAKQAGDEPLSFVGSATLHTSELRFVANIRKQLNLSEEWYAEEDLNQPTKAFKLLRERIESTGTIVMMNGIVGQNTHRPLDPEEFRAFALTDSRAPLIFINRSDPSEAGRVFSLLHEFAHIWLGSEELYNDSGNSDLVSPTEQLCNQVASEFLMPQSKFEAAWNRHDNLDNNRRIEILSKEFPVSYVSVALRAYNSKFISRAVFEQTRNDSVSAWRETPHDKSSGGDYYKTKLSRIDSRLLDRIATSIAEGRTTYTEAYRLTKTTRESFPRLLEKTQS</sequence>
<feature type="domain" description="IrrE N-terminal-like" evidence="1">
    <location>
        <begin position="201"/>
        <end position="303"/>
    </location>
</feature>
<dbReference type="STRING" id="1437606.BBOH_0486"/>
<dbReference type="PANTHER" id="PTHR43236:SF2">
    <property type="entry name" value="BLL0069 PROTEIN"/>
    <property type="match status" value="1"/>
</dbReference>
<dbReference type="eggNOG" id="COG2856">
    <property type="taxonomic scope" value="Bacteria"/>
</dbReference>
<dbReference type="Pfam" id="PF06114">
    <property type="entry name" value="Peptidase_M78"/>
    <property type="match status" value="1"/>
</dbReference>
<dbReference type="AlphaFoldDB" id="A0A086ZGN5"/>
<accession>A0A086ZGN5</accession>
<organism evidence="2 3">
    <name type="scientific">Bifidobacterium bohemicum DSM 22767</name>
    <dbReference type="NCBI Taxonomy" id="1437606"/>
    <lineage>
        <taxon>Bacteria</taxon>
        <taxon>Bacillati</taxon>
        <taxon>Actinomycetota</taxon>
        <taxon>Actinomycetes</taxon>
        <taxon>Bifidobacteriales</taxon>
        <taxon>Bifidobacteriaceae</taxon>
        <taxon>Bifidobacterium</taxon>
    </lineage>
</organism>
<dbReference type="Gene3D" id="1.10.10.2910">
    <property type="match status" value="1"/>
</dbReference>
<proteinExistence type="predicted"/>
<dbReference type="PANTHER" id="PTHR43236">
    <property type="entry name" value="ANTITOXIN HIGA1"/>
    <property type="match status" value="1"/>
</dbReference>
<dbReference type="Proteomes" id="UP000029096">
    <property type="component" value="Unassembled WGS sequence"/>
</dbReference>
<dbReference type="RefSeq" id="WP_052118210.1">
    <property type="nucleotide sequence ID" value="NZ_JDUS01000011.1"/>
</dbReference>
<evidence type="ECO:0000313" key="2">
    <source>
        <dbReference type="EMBL" id="KFI45685.1"/>
    </source>
</evidence>
<evidence type="ECO:0000313" key="3">
    <source>
        <dbReference type="Proteomes" id="UP000029096"/>
    </source>
</evidence>
<dbReference type="OrthoDB" id="9796786at2"/>
<name>A0A086ZGN5_9BIFI</name>
<dbReference type="InterPro" id="IPR052345">
    <property type="entry name" value="Rad_response_metalloprotease"/>
</dbReference>
<evidence type="ECO:0000259" key="1">
    <source>
        <dbReference type="Pfam" id="PF06114"/>
    </source>
</evidence>
<keyword evidence="3" id="KW-1185">Reference proteome</keyword>
<protein>
    <recommendedName>
        <fullName evidence="1">IrrE N-terminal-like domain-containing protein</fullName>
    </recommendedName>
</protein>
<comment type="caution">
    <text evidence="2">The sequence shown here is derived from an EMBL/GenBank/DDBJ whole genome shotgun (WGS) entry which is preliminary data.</text>
</comment>
<gene>
    <name evidence="2" type="ORF">BBOH_0486</name>
</gene>
<reference evidence="2 3" key="1">
    <citation type="submission" date="2014-03" db="EMBL/GenBank/DDBJ databases">
        <title>Genomics of Bifidobacteria.</title>
        <authorList>
            <person name="Ventura M."/>
            <person name="Milani C."/>
            <person name="Lugli G.A."/>
        </authorList>
    </citation>
    <scope>NUCLEOTIDE SEQUENCE [LARGE SCALE GENOMIC DNA]</scope>
    <source>
        <strain evidence="2 3">DSM 22767</strain>
    </source>
</reference>
<dbReference type="InterPro" id="IPR010359">
    <property type="entry name" value="IrrE_HExxH"/>
</dbReference>
<dbReference type="EMBL" id="JGYP01000002">
    <property type="protein sequence ID" value="KFI45685.1"/>
    <property type="molecule type" value="Genomic_DNA"/>
</dbReference>